<sequence length="191" mass="21308">MPKLPRLLAALLLLLTAACASVPPEDLPRPAPTDVAALAQAITDLGAGVDPEEARRMAQISYDYPLSLAVAYRIEDSPIIHNMKVNQGLKPRGLCYQWADDLETRLSAERFRTLELHRAIANSDSAIRIEHSTVIVSAPGDSMYDGIVLDPWRNGGQLYWEAVRDDTRYPWLPREEVFKRKRARAHLNGPG</sequence>
<protein>
    <recommendedName>
        <fullName evidence="4">Lipoprotein</fullName>
    </recommendedName>
</protein>
<accession>A0A327YPS2</accession>
<proteinExistence type="predicted"/>
<evidence type="ECO:0000313" key="2">
    <source>
        <dbReference type="EMBL" id="RAK20109.1"/>
    </source>
</evidence>
<dbReference type="PROSITE" id="PS51257">
    <property type="entry name" value="PROKAR_LIPOPROTEIN"/>
    <property type="match status" value="1"/>
</dbReference>
<evidence type="ECO:0008006" key="4">
    <source>
        <dbReference type="Google" id="ProtNLM"/>
    </source>
</evidence>
<keyword evidence="1" id="KW-0732">Signal</keyword>
<feature type="chain" id="PRO_5016446002" description="Lipoprotein" evidence="1">
    <location>
        <begin position="21"/>
        <end position="191"/>
    </location>
</feature>
<dbReference type="OrthoDB" id="5339359at2"/>
<keyword evidence="3" id="KW-1185">Reference proteome</keyword>
<gene>
    <name evidence="2" type="ORF">ATI53_1007111</name>
</gene>
<dbReference type="Proteomes" id="UP000249165">
    <property type="component" value="Unassembled WGS sequence"/>
</dbReference>
<name>A0A327YPS2_9RHOB</name>
<dbReference type="RefSeq" id="WP_009503369.1">
    <property type="nucleotide sequence ID" value="NZ_LIGK01000011.1"/>
</dbReference>
<evidence type="ECO:0000313" key="3">
    <source>
        <dbReference type="Proteomes" id="UP000249165"/>
    </source>
</evidence>
<organism evidence="2 3">
    <name type="scientific">Salipiger aestuarii</name>
    <dbReference type="NCBI Taxonomy" id="568098"/>
    <lineage>
        <taxon>Bacteria</taxon>
        <taxon>Pseudomonadati</taxon>
        <taxon>Pseudomonadota</taxon>
        <taxon>Alphaproteobacteria</taxon>
        <taxon>Rhodobacterales</taxon>
        <taxon>Roseobacteraceae</taxon>
        <taxon>Salipiger</taxon>
    </lineage>
</organism>
<comment type="caution">
    <text evidence="2">The sequence shown here is derived from an EMBL/GenBank/DDBJ whole genome shotgun (WGS) entry which is preliminary data.</text>
</comment>
<dbReference type="EMBL" id="QLMG01000007">
    <property type="protein sequence ID" value="RAK20109.1"/>
    <property type="molecule type" value="Genomic_DNA"/>
</dbReference>
<evidence type="ECO:0000256" key="1">
    <source>
        <dbReference type="SAM" id="SignalP"/>
    </source>
</evidence>
<reference evidence="2 3" key="1">
    <citation type="submission" date="2018-06" db="EMBL/GenBank/DDBJ databases">
        <title>Genomic Encyclopedia of Archaeal and Bacterial Type Strains, Phase II (KMG-II): from individual species to whole genera.</title>
        <authorList>
            <person name="Goeker M."/>
        </authorList>
    </citation>
    <scope>NUCLEOTIDE SEQUENCE [LARGE SCALE GENOMIC DNA]</scope>
    <source>
        <strain evidence="2 3">DSM 22011</strain>
    </source>
</reference>
<feature type="signal peptide" evidence="1">
    <location>
        <begin position="1"/>
        <end position="20"/>
    </location>
</feature>
<dbReference type="AlphaFoldDB" id="A0A327YPS2"/>